<dbReference type="Proteomes" id="UP000693797">
    <property type="component" value="Segment"/>
</dbReference>
<accession>A0A8E4ZEF7</accession>
<evidence type="ECO:0000313" key="3">
    <source>
        <dbReference type="Proteomes" id="UP000693797"/>
    </source>
</evidence>
<evidence type="ECO:0000313" key="2">
    <source>
        <dbReference type="EMBL" id="QQV89774.1"/>
    </source>
</evidence>
<protein>
    <submittedName>
        <fullName evidence="2">Uncharacterized protein</fullName>
    </submittedName>
</protein>
<gene>
    <name evidence="2" type="ORF">Calle1_41</name>
</gene>
<organism evidence="2 3">
    <name type="scientific">Cellulophaga phage Calle_1</name>
    <dbReference type="NCBI Taxonomy" id="2745643"/>
    <lineage>
        <taxon>Viruses</taxon>
        <taxon>Duplodnaviria</taxon>
        <taxon>Heunggongvirae</taxon>
        <taxon>Uroviricota</taxon>
        <taxon>Caudoviricetes</taxon>
        <taxon>Pervagoviridae</taxon>
        <taxon>Callevirus</taxon>
        <taxon>Callevirus Calle</taxon>
    </lineage>
</organism>
<evidence type="ECO:0000256" key="1">
    <source>
        <dbReference type="SAM" id="MobiDB-lite"/>
    </source>
</evidence>
<feature type="compositionally biased region" description="Basic and acidic residues" evidence="1">
    <location>
        <begin position="198"/>
        <end position="228"/>
    </location>
</feature>
<proteinExistence type="predicted"/>
<dbReference type="EMBL" id="MT732432">
    <property type="protein sequence ID" value="QQV89774.1"/>
    <property type="molecule type" value="Genomic_DNA"/>
</dbReference>
<reference evidence="2 3" key="1">
    <citation type="submission" date="2020-07" db="EMBL/GenBank/DDBJ databases">
        <title>Highly diverse flavobacterial phages as mortality factor during North Sea spring blooms.</title>
        <authorList>
            <person name="Bartlau N."/>
            <person name="Wichels A."/>
            <person name="Krohne G."/>
            <person name="Adriaenssens E.M."/>
            <person name="Heins A."/>
            <person name="Fuchs B.M."/>
            <person name="Amann R."/>
            <person name="Moraru C."/>
        </authorList>
    </citation>
    <scope>NUCLEOTIDE SEQUENCE [LARGE SCALE GENOMIC DNA]</scope>
</reference>
<feature type="region of interest" description="Disordered" evidence="1">
    <location>
        <begin position="198"/>
        <end position="247"/>
    </location>
</feature>
<sequence>MKTVKRGQRITLKNSQGVELEITVFDNHLSSVKGGNEQVFKMFDMYTDEERIDFCTKAYGYPAEFGMCPECRIGDYEALTRLVESFKDLESKIIIKSKEGVVIKGYLKRDTIEFESGEEVFKYSVSSTHLSSAGGSNEAIFSALKERGLLPEGKMEFCREAYGYYPERGSFPCYRENDMLAASSVIKKIQTRLEKVRETMPNEGQIKSDKKDELQEQITEDGRTDRGRPIGARRGTGRVASQGRLTGNKIAVKQRKAKVGELKVKQEPISI</sequence>
<name>A0A8E4ZEF7_9CAUD</name>
<keyword evidence="3" id="KW-1185">Reference proteome</keyword>